<evidence type="ECO:0000256" key="5">
    <source>
        <dbReference type="ARBA" id="ARBA00022989"/>
    </source>
</evidence>
<evidence type="ECO:0000256" key="6">
    <source>
        <dbReference type="ARBA" id="ARBA00023136"/>
    </source>
</evidence>
<evidence type="ECO:0000313" key="12">
    <source>
        <dbReference type="Proteomes" id="UP000031518"/>
    </source>
</evidence>
<dbReference type="Proteomes" id="UP000031518">
    <property type="component" value="Unassembled WGS sequence"/>
</dbReference>
<evidence type="ECO:0000259" key="10">
    <source>
        <dbReference type="PROSITE" id="PS51123"/>
    </source>
</evidence>
<keyword evidence="5 9" id="KW-1133">Transmembrane helix</keyword>
<proteinExistence type="inferred from homology"/>
<feature type="region of interest" description="Disordered" evidence="8">
    <location>
        <begin position="250"/>
        <end position="282"/>
    </location>
</feature>
<evidence type="ECO:0000256" key="8">
    <source>
        <dbReference type="SAM" id="MobiDB-lite"/>
    </source>
</evidence>
<evidence type="ECO:0000256" key="7">
    <source>
        <dbReference type="PROSITE-ProRule" id="PRU00473"/>
    </source>
</evidence>
<dbReference type="AlphaFoldDB" id="A0A0B6WWH6"/>
<keyword evidence="3" id="KW-1003">Cell membrane</keyword>
<evidence type="ECO:0000256" key="3">
    <source>
        <dbReference type="ARBA" id="ARBA00022475"/>
    </source>
</evidence>
<dbReference type="PROSITE" id="PS51123">
    <property type="entry name" value="OMPA_2"/>
    <property type="match status" value="1"/>
</dbReference>
<keyword evidence="11" id="KW-0966">Cell projection</keyword>
<feature type="domain" description="OmpA-like" evidence="10">
    <location>
        <begin position="132"/>
        <end position="251"/>
    </location>
</feature>
<dbReference type="InterPro" id="IPR036737">
    <property type="entry name" value="OmpA-like_sf"/>
</dbReference>
<evidence type="ECO:0000256" key="1">
    <source>
        <dbReference type="ARBA" id="ARBA00004162"/>
    </source>
</evidence>
<dbReference type="SUPFAM" id="SSF103088">
    <property type="entry name" value="OmpA-like"/>
    <property type="match status" value="1"/>
</dbReference>
<dbReference type="RefSeq" id="WP_041976015.1">
    <property type="nucleotide sequence ID" value="NZ_CBXV010000005.1"/>
</dbReference>
<feature type="transmembrane region" description="Helical" evidence="9">
    <location>
        <begin position="29"/>
        <end position="48"/>
    </location>
</feature>
<reference evidence="11 12" key="2">
    <citation type="submission" date="2015-01" db="EMBL/GenBank/DDBJ databases">
        <title>Complete genome sequence of Pyrinomonas methylaliphatogenes type strain K22T.</title>
        <authorList>
            <person name="Lee K.C.Y."/>
            <person name="Power J.F."/>
            <person name="Dunfield P.F."/>
            <person name="Morgan X.C."/>
            <person name="Huttenhower C."/>
            <person name="Stott M.B."/>
        </authorList>
    </citation>
    <scope>NUCLEOTIDE SEQUENCE [LARGE SCALE GENOMIC DNA]</scope>
    <source>
        <strain evidence="11 12">K22</strain>
    </source>
</reference>
<keyword evidence="12" id="KW-1185">Reference proteome</keyword>
<keyword evidence="4 9" id="KW-0812">Transmembrane</keyword>
<dbReference type="CDD" id="cd07185">
    <property type="entry name" value="OmpA_C-like"/>
    <property type="match status" value="1"/>
</dbReference>
<dbReference type="InterPro" id="IPR025713">
    <property type="entry name" value="MotB-like_N_dom"/>
</dbReference>
<name>A0A0B6WWH6_9BACT</name>
<dbReference type="OrthoDB" id="9815217at2"/>
<sequence length="282" mass="31221">MVKEPEKKPRRRIKKVKAHDGHHGGAWKVAYADFVTAMMALFLVLWLVSQADIKLKQAIANYFRSPGVFDTLTGGILTGPRKVSKAPTSLESKDEEQALFSAATLLRKEFETRPEFSKYKDQIKIEITEEGLRIQILDKAERVSFSSGSAQLTPDARAILAEIARAICGLPNPIVVGGHTDRHHFPPGSTYTNWELSADRANAARRELEANCVRPEQIRRIVGYADTQPLVPEDPYAAANRRISITVLRLHGQKQSETSSGEGEPQAERSVNVAGEAKPGDR</sequence>
<dbReference type="InterPro" id="IPR006665">
    <property type="entry name" value="OmpA-like"/>
</dbReference>
<evidence type="ECO:0000256" key="2">
    <source>
        <dbReference type="ARBA" id="ARBA00008914"/>
    </source>
</evidence>
<dbReference type="STRING" id="454194.PYK22_01638"/>
<comment type="subcellular location">
    <subcellularLocation>
        <location evidence="1">Cell membrane</location>
        <topology evidence="1">Single-pass membrane protein</topology>
    </subcellularLocation>
</comment>
<keyword evidence="11" id="KW-0282">Flagellum</keyword>
<dbReference type="Pfam" id="PF13677">
    <property type="entry name" value="MotB_plug"/>
    <property type="match status" value="1"/>
</dbReference>
<comment type="similarity">
    <text evidence="2">Belongs to the MotB family.</text>
</comment>
<dbReference type="GO" id="GO:0005886">
    <property type="term" value="C:plasma membrane"/>
    <property type="evidence" value="ECO:0007669"/>
    <property type="project" value="UniProtKB-SubCell"/>
</dbReference>
<reference evidence="11 12" key="1">
    <citation type="submission" date="2013-12" db="EMBL/GenBank/DDBJ databases">
        <authorList>
            <person name="Stott M."/>
        </authorList>
    </citation>
    <scope>NUCLEOTIDE SEQUENCE [LARGE SCALE GENOMIC DNA]</scope>
    <source>
        <strain evidence="11 12">K22</strain>
    </source>
</reference>
<gene>
    <name evidence="11" type="ORF">PYK22_01638</name>
</gene>
<dbReference type="PANTHER" id="PTHR30329:SF21">
    <property type="entry name" value="LIPOPROTEIN YIAD-RELATED"/>
    <property type="match status" value="1"/>
</dbReference>
<dbReference type="Pfam" id="PF00691">
    <property type="entry name" value="OmpA"/>
    <property type="match status" value="1"/>
</dbReference>
<dbReference type="EMBL" id="CBXV010000005">
    <property type="protein sequence ID" value="CDM65633.1"/>
    <property type="molecule type" value="Genomic_DNA"/>
</dbReference>
<keyword evidence="11" id="KW-0969">Cilium</keyword>
<accession>A0A0B6WWH6</accession>
<evidence type="ECO:0000313" key="11">
    <source>
        <dbReference type="EMBL" id="CDM65633.1"/>
    </source>
</evidence>
<evidence type="ECO:0000256" key="9">
    <source>
        <dbReference type="SAM" id="Phobius"/>
    </source>
</evidence>
<dbReference type="PANTHER" id="PTHR30329">
    <property type="entry name" value="STATOR ELEMENT OF FLAGELLAR MOTOR COMPLEX"/>
    <property type="match status" value="1"/>
</dbReference>
<dbReference type="InterPro" id="IPR050330">
    <property type="entry name" value="Bact_OuterMem_StrucFunc"/>
</dbReference>
<protein>
    <submittedName>
        <fullName evidence="11">Flagellar motor protein</fullName>
    </submittedName>
</protein>
<dbReference type="Gene3D" id="3.30.1330.60">
    <property type="entry name" value="OmpA-like domain"/>
    <property type="match status" value="1"/>
</dbReference>
<organism evidence="11 12">
    <name type="scientific">Pyrinomonas methylaliphatogenes</name>
    <dbReference type="NCBI Taxonomy" id="454194"/>
    <lineage>
        <taxon>Bacteria</taxon>
        <taxon>Pseudomonadati</taxon>
        <taxon>Acidobacteriota</taxon>
        <taxon>Blastocatellia</taxon>
        <taxon>Blastocatellales</taxon>
        <taxon>Pyrinomonadaceae</taxon>
        <taxon>Pyrinomonas</taxon>
    </lineage>
</organism>
<evidence type="ECO:0000256" key="4">
    <source>
        <dbReference type="ARBA" id="ARBA00022692"/>
    </source>
</evidence>
<keyword evidence="6 7" id="KW-0472">Membrane</keyword>